<protein>
    <recommendedName>
        <fullName evidence="13">Histone-lysine N-methyltransferase</fullName>
    </recommendedName>
</protein>
<dbReference type="PROSITE" id="PS50868">
    <property type="entry name" value="POST_SET"/>
    <property type="match status" value="1"/>
</dbReference>
<evidence type="ECO:0000313" key="12">
    <source>
        <dbReference type="Proteomes" id="UP000297716"/>
    </source>
</evidence>
<keyword evidence="5" id="KW-0949">S-adenosyl-L-methionine</keyword>
<dbReference type="SMART" id="SM00317">
    <property type="entry name" value="SET"/>
    <property type="match status" value="1"/>
</dbReference>
<dbReference type="STRING" id="37992.A0A4Z0YI47"/>
<evidence type="ECO:0008006" key="13">
    <source>
        <dbReference type="Google" id="ProtNLM"/>
    </source>
</evidence>
<evidence type="ECO:0000256" key="4">
    <source>
        <dbReference type="ARBA" id="ARBA00022679"/>
    </source>
</evidence>
<keyword evidence="3" id="KW-0489">Methyltransferase</keyword>
<evidence type="ECO:0000256" key="3">
    <source>
        <dbReference type="ARBA" id="ARBA00022603"/>
    </source>
</evidence>
<dbReference type="Proteomes" id="UP000297716">
    <property type="component" value="Unassembled WGS sequence"/>
</dbReference>
<keyword evidence="7" id="KW-0862">Zinc</keyword>
<feature type="domain" description="Post-SET" evidence="10">
    <location>
        <begin position="344"/>
        <end position="360"/>
    </location>
</feature>
<gene>
    <name evidence="11" type="ORF">E0Z10_g10341</name>
</gene>
<comment type="subcellular location">
    <subcellularLocation>
        <location evidence="1">Chromosome</location>
    </subcellularLocation>
</comment>
<dbReference type="OrthoDB" id="308383at2759"/>
<name>A0A4Z0YI47_9PEZI</name>
<dbReference type="PANTHER" id="PTHR46223">
    <property type="entry name" value="HISTONE-LYSINE N-METHYLTRANSFERASE SUV39H"/>
    <property type="match status" value="1"/>
</dbReference>
<evidence type="ECO:0000256" key="2">
    <source>
        <dbReference type="ARBA" id="ARBA00022454"/>
    </source>
</evidence>
<dbReference type="InterPro" id="IPR007728">
    <property type="entry name" value="Pre-SET_dom"/>
</dbReference>
<feature type="domain" description="SET" evidence="8">
    <location>
        <begin position="191"/>
        <end position="326"/>
    </location>
</feature>
<dbReference type="Pfam" id="PF05033">
    <property type="entry name" value="Pre-SET"/>
    <property type="match status" value="1"/>
</dbReference>
<evidence type="ECO:0000259" key="8">
    <source>
        <dbReference type="PROSITE" id="PS50280"/>
    </source>
</evidence>
<keyword evidence="6" id="KW-0479">Metal-binding</keyword>
<evidence type="ECO:0000256" key="5">
    <source>
        <dbReference type="ARBA" id="ARBA00022691"/>
    </source>
</evidence>
<dbReference type="Pfam" id="PF00856">
    <property type="entry name" value="SET"/>
    <property type="match status" value="1"/>
</dbReference>
<dbReference type="InterPro" id="IPR050973">
    <property type="entry name" value="H3K9_Histone-Lys_N-MTase"/>
</dbReference>
<dbReference type="GO" id="GO:0042054">
    <property type="term" value="F:histone methyltransferase activity"/>
    <property type="evidence" value="ECO:0007669"/>
    <property type="project" value="InterPro"/>
</dbReference>
<dbReference type="SMART" id="SM00468">
    <property type="entry name" value="PreSET"/>
    <property type="match status" value="1"/>
</dbReference>
<dbReference type="GO" id="GO:0005634">
    <property type="term" value="C:nucleus"/>
    <property type="evidence" value="ECO:0007669"/>
    <property type="project" value="InterPro"/>
</dbReference>
<dbReference type="GO" id="GO:0005694">
    <property type="term" value="C:chromosome"/>
    <property type="evidence" value="ECO:0007669"/>
    <property type="project" value="UniProtKB-SubCell"/>
</dbReference>
<keyword evidence="2" id="KW-0158">Chromosome</keyword>
<dbReference type="Gene3D" id="2.170.270.10">
    <property type="entry name" value="SET domain"/>
    <property type="match status" value="1"/>
</dbReference>
<dbReference type="PROSITE" id="PS50280">
    <property type="entry name" value="SET"/>
    <property type="match status" value="1"/>
</dbReference>
<dbReference type="InterPro" id="IPR003616">
    <property type="entry name" value="Post-SET_dom"/>
</dbReference>
<dbReference type="EMBL" id="SKBN01000394">
    <property type="protein sequence ID" value="TGJ78423.1"/>
    <property type="molecule type" value="Genomic_DNA"/>
</dbReference>
<dbReference type="PROSITE" id="PS50867">
    <property type="entry name" value="PRE_SET"/>
    <property type="match status" value="1"/>
</dbReference>
<evidence type="ECO:0000259" key="10">
    <source>
        <dbReference type="PROSITE" id="PS50868"/>
    </source>
</evidence>
<reference evidence="11 12" key="1">
    <citation type="submission" date="2019-03" db="EMBL/GenBank/DDBJ databases">
        <title>Draft genome sequence of Xylaria hypoxylon DSM 108379, a ubiquitous saprotrophic-parasitic fungi on hardwood.</title>
        <authorList>
            <person name="Buettner E."/>
            <person name="Leonhardt S."/>
            <person name="Gebauer A.M."/>
            <person name="Liers C."/>
            <person name="Hofrichter M."/>
            <person name="Kellner H."/>
        </authorList>
    </citation>
    <scope>NUCLEOTIDE SEQUENCE [LARGE SCALE GENOMIC DNA]</scope>
    <source>
        <strain evidence="11 12">DSM 108379</strain>
    </source>
</reference>
<dbReference type="CDD" id="cd19473">
    <property type="entry name" value="SET_SUV39H_DIM5-like"/>
    <property type="match status" value="1"/>
</dbReference>
<keyword evidence="12" id="KW-1185">Reference proteome</keyword>
<evidence type="ECO:0000259" key="9">
    <source>
        <dbReference type="PROSITE" id="PS50867"/>
    </source>
</evidence>
<dbReference type="GO" id="GO:0008270">
    <property type="term" value="F:zinc ion binding"/>
    <property type="evidence" value="ECO:0007669"/>
    <property type="project" value="InterPro"/>
</dbReference>
<dbReference type="SUPFAM" id="SSF82199">
    <property type="entry name" value="SET domain"/>
    <property type="match status" value="1"/>
</dbReference>
<sequence>MEKAMRRHFFHHSEEVALNSRSAYVQGLDAEKQHCHWCQIRTFTTHSRYPITIVNNVDDTMIQSNFRFMDESIRANDVEPTRKEFLTGCDCDDDKGCRYDSCTCLQDVEDESEDDGDDSSNSDSEADDVFFEDWHRKKLRKKPYAYHSNGARTGHLRSKMLTSRNPIYECHESCICSPDCPNRVVERGRKVPLQVFRTENRGWGVRSTVDIKKGQFVDKYMGEIITAEEATRRRALSHIAQRKDVYLFALDKFSTPDSFDERLRGAPLEVDGEFVSGPTRFINHSCDPNLRIFARVGDHADKHIHDLAFFAARDIPRGEELAFDYVDGVDDSDMDALDPEKQKDMARCLCGSKKCRGYLW</sequence>
<dbReference type="InterPro" id="IPR046341">
    <property type="entry name" value="SET_dom_sf"/>
</dbReference>
<accession>A0A4Z0YI47</accession>
<evidence type="ECO:0000256" key="7">
    <source>
        <dbReference type="ARBA" id="ARBA00022833"/>
    </source>
</evidence>
<feature type="domain" description="Pre-SET" evidence="9">
    <location>
        <begin position="87"/>
        <end position="188"/>
    </location>
</feature>
<dbReference type="InterPro" id="IPR001214">
    <property type="entry name" value="SET_dom"/>
</dbReference>
<evidence type="ECO:0000313" key="11">
    <source>
        <dbReference type="EMBL" id="TGJ78423.1"/>
    </source>
</evidence>
<proteinExistence type="predicted"/>
<keyword evidence="4" id="KW-0808">Transferase</keyword>
<comment type="caution">
    <text evidence="11">The sequence shown here is derived from an EMBL/GenBank/DDBJ whole genome shotgun (WGS) entry which is preliminary data.</text>
</comment>
<evidence type="ECO:0000256" key="1">
    <source>
        <dbReference type="ARBA" id="ARBA00004286"/>
    </source>
</evidence>
<organism evidence="11 12">
    <name type="scientific">Xylaria hypoxylon</name>
    <dbReference type="NCBI Taxonomy" id="37992"/>
    <lineage>
        <taxon>Eukaryota</taxon>
        <taxon>Fungi</taxon>
        <taxon>Dikarya</taxon>
        <taxon>Ascomycota</taxon>
        <taxon>Pezizomycotina</taxon>
        <taxon>Sordariomycetes</taxon>
        <taxon>Xylariomycetidae</taxon>
        <taxon>Xylariales</taxon>
        <taxon>Xylariaceae</taxon>
        <taxon>Xylaria</taxon>
    </lineage>
</organism>
<dbReference type="GO" id="GO:0032259">
    <property type="term" value="P:methylation"/>
    <property type="evidence" value="ECO:0007669"/>
    <property type="project" value="UniProtKB-KW"/>
</dbReference>
<dbReference type="AlphaFoldDB" id="A0A4Z0YI47"/>
<dbReference type="PANTHER" id="PTHR46223:SF3">
    <property type="entry name" value="HISTONE-LYSINE N-METHYLTRANSFERASE SET-23"/>
    <property type="match status" value="1"/>
</dbReference>
<evidence type="ECO:0000256" key="6">
    <source>
        <dbReference type="ARBA" id="ARBA00022723"/>
    </source>
</evidence>